<reference evidence="3 4" key="1">
    <citation type="submission" date="2017-08" db="EMBL/GenBank/DDBJ databases">
        <title>Whole genome sequences of 6 clinical strains closest to Corynebacterium imitans.</title>
        <authorList>
            <person name="Bernier A.-M."/>
            <person name="Burdz T."/>
            <person name="Bernard K."/>
        </authorList>
    </citation>
    <scope>NUCLEOTIDE SEQUENCE [LARGE SCALE GENOMIC DNA]</scope>
    <source>
        <strain evidence="3 4">NML92-0415</strain>
    </source>
</reference>
<accession>A0AB36RP82</accession>
<evidence type="ECO:0000256" key="2">
    <source>
        <dbReference type="SAM" id="SignalP"/>
    </source>
</evidence>
<dbReference type="Proteomes" id="UP000218041">
    <property type="component" value="Unassembled WGS sequence"/>
</dbReference>
<evidence type="ECO:0008006" key="5">
    <source>
        <dbReference type="Google" id="ProtNLM"/>
    </source>
</evidence>
<evidence type="ECO:0000313" key="3">
    <source>
        <dbReference type="EMBL" id="PAT11892.1"/>
    </source>
</evidence>
<sequence>MKLRSLAMTAAVAGTLAAAPTAAHADAIDDALAKLPAGEISCAQAEKYWTNDADYNAKVRQAQTIARFDSRGPQILDALARVENAANRCGLKGTNGGTSNAAPAQPAQPSQPAQPAPATQPAQPAPAAQQNPQNVIVLAPQGAPTIDVPVANVATVRLPDLGAIVQQLLAQYAQGSSLPR</sequence>
<proteinExistence type="predicted"/>
<feature type="signal peptide" evidence="2">
    <location>
        <begin position="1"/>
        <end position="25"/>
    </location>
</feature>
<feature type="region of interest" description="Disordered" evidence="1">
    <location>
        <begin position="90"/>
        <end position="130"/>
    </location>
</feature>
<protein>
    <recommendedName>
        <fullName evidence="5">Secreted protein</fullName>
    </recommendedName>
</protein>
<name>A0AB36RP82_9CORY</name>
<dbReference type="AlphaFoldDB" id="A0AB36RP82"/>
<gene>
    <name evidence="3" type="ORF">CKJ80_00600</name>
</gene>
<feature type="compositionally biased region" description="Low complexity" evidence="1">
    <location>
        <begin position="98"/>
        <end position="130"/>
    </location>
</feature>
<dbReference type="EMBL" id="NSGP01000001">
    <property type="protein sequence ID" value="PAT11892.1"/>
    <property type="molecule type" value="Genomic_DNA"/>
</dbReference>
<evidence type="ECO:0000313" key="4">
    <source>
        <dbReference type="Proteomes" id="UP000218041"/>
    </source>
</evidence>
<organism evidence="3 4">
    <name type="scientific">Corynebacterium hadale</name>
    <dbReference type="NCBI Taxonomy" id="2026255"/>
    <lineage>
        <taxon>Bacteria</taxon>
        <taxon>Bacillati</taxon>
        <taxon>Actinomycetota</taxon>
        <taxon>Actinomycetes</taxon>
        <taxon>Mycobacteriales</taxon>
        <taxon>Corynebacteriaceae</taxon>
        <taxon>Corynebacterium</taxon>
    </lineage>
</organism>
<comment type="caution">
    <text evidence="3">The sequence shown here is derived from an EMBL/GenBank/DDBJ whole genome shotgun (WGS) entry which is preliminary data.</text>
</comment>
<dbReference type="RefSeq" id="WP_095554572.1">
    <property type="nucleotide sequence ID" value="NZ_NSGP01000001.1"/>
</dbReference>
<feature type="chain" id="PRO_5044309213" description="Secreted protein" evidence="2">
    <location>
        <begin position="26"/>
        <end position="180"/>
    </location>
</feature>
<keyword evidence="2" id="KW-0732">Signal</keyword>
<evidence type="ECO:0000256" key="1">
    <source>
        <dbReference type="SAM" id="MobiDB-lite"/>
    </source>
</evidence>